<evidence type="ECO:0000313" key="1">
    <source>
        <dbReference type="EMBL" id="AFC26670.1"/>
    </source>
</evidence>
<gene>
    <name evidence="1" type="ordered locus">SGRA_3955</name>
</gene>
<proteinExistence type="predicted"/>
<dbReference type="HOGENOM" id="CLU_2737738_0_0_10"/>
<evidence type="ECO:0000313" key="2">
    <source>
        <dbReference type="Proteomes" id="UP000007519"/>
    </source>
</evidence>
<accession>H6L779</accession>
<sequence length="71" mass="7539">MANSEGKQLLIRTSRPICIDWQLGPPAFGLRSAARCSLGPAQKTSFCLVCGFAALPTIARPAALRACYMGL</sequence>
<reference evidence="1 2" key="1">
    <citation type="journal article" date="2012" name="Stand. Genomic Sci.">
        <title>Complete genome sequencing and analysis of Saprospira grandis str. Lewin, a predatory marine bacterium.</title>
        <authorList>
            <person name="Saw J.H."/>
            <person name="Yuryev A."/>
            <person name="Kanbe M."/>
            <person name="Hou S."/>
            <person name="Young A.G."/>
            <person name="Aizawa S."/>
            <person name="Alam M."/>
        </authorList>
    </citation>
    <scope>NUCLEOTIDE SEQUENCE [LARGE SCALE GENOMIC DNA]</scope>
    <source>
        <strain evidence="1 2">Lewin</strain>
    </source>
</reference>
<dbReference type="Proteomes" id="UP000007519">
    <property type="component" value="Chromosome"/>
</dbReference>
<protein>
    <submittedName>
        <fullName evidence="1">Uncharacterized protein</fullName>
    </submittedName>
</protein>
<name>H6L779_SAPGL</name>
<dbReference type="EMBL" id="CP002831">
    <property type="protein sequence ID" value="AFC26670.1"/>
    <property type="molecule type" value="Genomic_DNA"/>
</dbReference>
<organism evidence="1 2">
    <name type="scientific">Saprospira grandis (strain Lewin)</name>
    <dbReference type="NCBI Taxonomy" id="984262"/>
    <lineage>
        <taxon>Bacteria</taxon>
        <taxon>Pseudomonadati</taxon>
        <taxon>Bacteroidota</taxon>
        <taxon>Saprospiria</taxon>
        <taxon>Saprospirales</taxon>
        <taxon>Saprospiraceae</taxon>
        <taxon>Saprospira</taxon>
    </lineage>
</organism>
<dbReference type="AlphaFoldDB" id="H6L779"/>
<keyword evidence="2" id="KW-1185">Reference proteome</keyword>
<dbReference type="STRING" id="984262.SGRA_3955"/>
<dbReference type="KEGG" id="sgn:SGRA_3955"/>